<reference evidence="1" key="1">
    <citation type="submission" date="2019-08" db="EMBL/GenBank/DDBJ databases">
        <authorList>
            <person name="Kucharzyk K."/>
            <person name="Murdoch R.W."/>
            <person name="Higgins S."/>
            <person name="Loffler F."/>
        </authorList>
    </citation>
    <scope>NUCLEOTIDE SEQUENCE</scope>
</reference>
<gene>
    <name evidence="1" type="ORF">SDC9_178231</name>
</gene>
<protein>
    <submittedName>
        <fullName evidence="1">Uncharacterized protein</fullName>
    </submittedName>
</protein>
<comment type="caution">
    <text evidence="1">The sequence shown here is derived from an EMBL/GenBank/DDBJ whole genome shotgun (WGS) entry which is preliminary data.</text>
</comment>
<sequence length="110" mass="12306">MDRKRNPVDLRVPGGDDLVQVAQAFGQGLADHRRTRWQVVRVGARGSGHHMRFWLDPVAIVVRPGRLCGFRAEPVWGGSWSTSRRRMVAAGERRDLAMGLRVNHNTGILA</sequence>
<accession>A0A645GWM6</accession>
<proteinExistence type="predicted"/>
<name>A0A645GWM6_9ZZZZ</name>
<dbReference type="AlphaFoldDB" id="A0A645GWM6"/>
<evidence type="ECO:0000313" key="1">
    <source>
        <dbReference type="EMBL" id="MPN30760.1"/>
    </source>
</evidence>
<dbReference type="EMBL" id="VSSQ01082008">
    <property type="protein sequence ID" value="MPN30760.1"/>
    <property type="molecule type" value="Genomic_DNA"/>
</dbReference>
<organism evidence="1">
    <name type="scientific">bioreactor metagenome</name>
    <dbReference type="NCBI Taxonomy" id="1076179"/>
    <lineage>
        <taxon>unclassified sequences</taxon>
        <taxon>metagenomes</taxon>
        <taxon>ecological metagenomes</taxon>
    </lineage>
</organism>